<evidence type="ECO:0000256" key="1">
    <source>
        <dbReference type="ARBA" id="ARBA00002962"/>
    </source>
</evidence>
<evidence type="ECO:0000256" key="5">
    <source>
        <dbReference type="ARBA" id="ARBA00022519"/>
    </source>
</evidence>
<evidence type="ECO:0000256" key="4">
    <source>
        <dbReference type="ARBA" id="ARBA00022475"/>
    </source>
</evidence>
<dbReference type="Gene3D" id="1.25.40.10">
    <property type="entry name" value="Tetratricopeptide repeat domain"/>
    <property type="match status" value="2"/>
</dbReference>
<dbReference type="NCBIfam" id="TIGR00540">
    <property type="entry name" value="TPR_hemY_coli"/>
    <property type="match status" value="1"/>
</dbReference>
<reference evidence="12" key="1">
    <citation type="submission" date="2018-06" db="EMBL/GenBank/DDBJ databases">
        <authorList>
            <person name="Zhirakovskaya E."/>
        </authorList>
    </citation>
    <scope>NUCLEOTIDE SEQUENCE</scope>
</reference>
<keyword evidence="6 10" id="KW-0812">Transmembrane</keyword>
<evidence type="ECO:0000256" key="6">
    <source>
        <dbReference type="ARBA" id="ARBA00022692"/>
    </source>
</evidence>
<evidence type="ECO:0000259" key="11">
    <source>
        <dbReference type="Pfam" id="PF07219"/>
    </source>
</evidence>
<sequence>MKLLFFSLFTLLAAVALALLAYQDPGYVLISRGDVSYELSLTLFLLILVVGFISVYFLIRFLSGTWRLPRHLRQWRKHRRTIKAHRVSVRGLIELAQGRWAQAEKNLIKYADYSEEPLLNYLSAARAAQKQLAHERRDYYLAQAHKSTPDADFAVQLTQAELQLVHGQLEQSLATLVHLKSISPKHPHVLLLLMQLYEKLQSWGDLKDLLPALKKYKVITPEQQRELSIKVFTELLEIIAAQNKAEKLEQFWQSLPRNLRQDPHLIKRYSYHLINMQQFDSASSILRQAINQNWDQDLVYLYGKAHSSKADKQLVQAENWLKAHKNNAILLLTLGRLCLYNQLWGKARAYLEASIGNDPFPETYRELGLLLEQLDEKDKAADCYRKGIMLGEKLPC</sequence>
<keyword evidence="8 10" id="KW-0472">Membrane</keyword>
<comment type="subcellular location">
    <subcellularLocation>
        <location evidence="2">Cell inner membrane</location>
        <topology evidence="2">Multi-pass membrane protein</topology>
    </subcellularLocation>
</comment>
<dbReference type="GO" id="GO:0042168">
    <property type="term" value="P:heme metabolic process"/>
    <property type="evidence" value="ECO:0007669"/>
    <property type="project" value="InterPro"/>
</dbReference>
<keyword evidence="4" id="KW-1003">Cell membrane</keyword>
<dbReference type="PROSITE" id="PS50005">
    <property type="entry name" value="TPR"/>
    <property type="match status" value="1"/>
</dbReference>
<evidence type="ECO:0000256" key="3">
    <source>
        <dbReference type="ARBA" id="ARBA00004744"/>
    </source>
</evidence>
<dbReference type="InterPro" id="IPR010817">
    <property type="entry name" value="HemY_N"/>
</dbReference>
<evidence type="ECO:0000256" key="2">
    <source>
        <dbReference type="ARBA" id="ARBA00004429"/>
    </source>
</evidence>
<accession>A0A3B1B6K8</accession>
<dbReference type="UniPathway" id="UPA00252"/>
<dbReference type="InterPro" id="IPR005254">
    <property type="entry name" value="Heme_biosyn_assoc_TPR_pro"/>
</dbReference>
<dbReference type="AlphaFoldDB" id="A0A3B1B6K8"/>
<gene>
    <name evidence="12" type="ORF">MNBD_GAMMA24-1700</name>
</gene>
<comment type="pathway">
    <text evidence="3">Porphyrin-containing compound metabolism; protoheme biosynthesis.</text>
</comment>
<dbReference type="Pfam" id="PF07219">
    <property type="entry name" value="HemY_N"/>
    <property type="match status" value="1"/>
</dbReference>
<comment type="function">
    <text evidence="1">Involved in a late step of protoheme IX synthesis.</text>
</comment>
<organism evidence="12">
    <name type="scientific">hydrothermal vent metagenome</name>
    <dbReference type="NCBI Taxonomy" id="652676"/>
    <lineage>
        <taxon>unclassified sequences</taxon>
        <taxon>metagenomes</taxon>
        <taxon>ecological metagenomes</taxon>
    </lineage>
</organism>
<name>A0A3B1B6K8_9ZZZZ</name>
<evidence type="ECO:0000256" key="10">
    <source>
        <dbReference type="SAM" id="Phobius"/>
    </source>
</evidence>
<dbReference type="GO" id="GO:0006779">
    <property type="term" value="P:porphyrin-containing compound biosynthetic process"/>
    <property type="evidence" value="ECO:0007669"/>
    <property type="project" value="UniProtKB-KW"/>
</dbReference>
<dbReference type="EMBL" id="UOFZ01000143">
    <property type="protein sequence ID" value="VAX13859.1"/>
    <property type="molecule type" value="Genomic_DNA"/>
</dbReference>
<keyword evidence="9" id="KW-0627">Porphyrin biosynthesis</keyword>
<keyword evidence="5" id="KW-0997">Cell inner membrane</keyword>
<proteinExistence type="predicted"/>
<evidence type="ECO:0000256" key="7">
    <source>
        <dbReference type="ARBA" id="ARBA00022989"/>
    </source>
</evidence>
<evidence type="ECO:0000256" key="8">
    <source>
        <dbReference type="ARBA" id="ARBA00023136"/>
    </source>
</evidence>
<feature type="domain" description="HemY N-terminal" evidence="11">
    <location>
        <begin position="26"/>
        <end position="131"/>
    </location>
</feature>
<dbReference type="SUPFAM" id="SSF48452">
    <property type="entry name" value="TPR-like"/>
    <property type="match status" value="1"/>
</dbReference>
<evidence type="ECO:0000313" key="12">
    <source>
        <dbReference type="EMBL" id="VAX13859.1"/>
    </source>
</evidence>
<dbReference type="GO" id="GO:0005886">
    <property type="term" value="C:plasma membrane"/>
    <property type="evidence" value="ECO:0007669"/>
    <property type="project" value="UniProtKB-SubCell"/>
</dbReference>
<dbReference type="InterPro" id="IPR019734">
    <property type="entry name" value="TPR_rpt"/>
</dbReference>
<keyword evidence="7 10" id="KW-1133">Transmembrane helix</keyword>
<dbReference type="InterPro" id="IPR011990">
    <property type="entry name" value="TPR-like_helical_dom_sf"/>
</dbReference>
<evidence type="ECO:0000256" key="9">
    <source>
        <dbReference type="ARBA" id="ARBA00023244"/>
    </source>
</evidence>
<protein>
    <submittedName>
        <fullName evidence="12">Uncharacterized protein EC-HemY in Proteobacteria (Unrelated to HemY-type PPO in GramPositives)</fullName>
    </submittedName>
</protein>
<feature type="transmembrane region" description="Helical" evidence="10">
    <location>
        <begin position="42"/>
        <end position="63"/>
    </location>
</feature>